<gene>
    <name evidence="2" type="ORF">A3D62_01375</name>
</gene>
<organism evidence="2 3">
    <name type="scientific">Candidatus Kaiserbacteria bacterium RIFCSPHIGHO2_02_FULL_49_11</name>
    <dbReference type="NCBI Taxonomy" id="1798489"/>
    <lineage>
        <taxon>Bacteria</taxon>
        <taxon>Candidatus Kaiseribacteriota</taxon>
    </lineage>
</organism>
<dbReference type="GO" id="GO:0008381">
    <property type="term" value="F:mechanosensitive monoatomic ion channel activity"/>
    <property type="evidence" value="ECO:0007669"/>
    <property type="project" value="InterPro"/>
</dbReference>
<feature type="transmembrane region" description="Helical" evidence="1">
    <location>
        <begin position="117"/>
        <end position="138"/>
    </location>
</feature>
<dbReference type="PANTHER" id="PTHR30221">
    <property type="entry name" value="SMALL-CONDUCTANCE MECHANOSENSITIVE CHANNEL"/>
    <property type="match status" value="1"/>
</dbReference>
<dbReference type="PANTHER" id="PTHR30221:SF1">
    <property type="entry name" value="SMALL-CONDUCTANCE MECHANOSENSITIVE CHANNEL"/>
    <property type="match status" value="1"/>
</dbReference>
<comment type="caution">
    <text evidence="2">The sequence shown here is derived from an EMBL/GenBank/DDBJ whole genome shotgun (WGS) entry which is preliminary data.</text>
</comment>
<feature type="transmembrane region" description="Helical" evidence="1">
    <location>
        <begin position="90"/>
        <end position="111"/>
    </location>
</feature>
<dbReference type="Gene3D" id="1.10.287.1260">
    <property type="match status" value="2"/>
</dbReference>
<dbReference type="EMBL" id="MFLC01000016">
    <property type="protein sequence ID" value="OGG55126.1"/>
    <property type="molecule type" value="Genomic_DNA"/>
</dbReference>
<dbReference type="InterPro" id="IPR045275">
    <property type="entry name" value="MscS_archaea/bacteria_type"/>
</dbReference>
<keyword evidence="1" id="KW-1133">Transmembrane helix</keyword>
<keyword evidence="1" id="KW-0472">Membrane</keyword>
<feature type="transmembrane region" description="Helical" evidence="1">
    <location>
        <begin position="20"/>
        <end position="45"/>
    </location>
</feature>
<dbReference type="AlphaFoldDB" id="A0A1F6D121"/>
<name>A0A1F6D121_9BACT</name>
<evidence type="ECO:0008006" key="4">
    <source>
        <dbReference type="Google" id="ProtNLM"/>
    </source>
</evidence>
<feature type="transmembrane region" description="Helical" evidence="1">
    <location>
        <begin position="159"/>
        <end position="177"/>
    </location>
</feature>
<reference evidence="2 3" key="1">
    <citation type="journal article" date="2016" name="Nat. Commun.">
        <title>Thousands of microbial genomes shed light on interconnected biogeochemical processes in an aquifer system.</title>
        <authorList>
            <person name="Anantharaman K."/>
            <person name="Brown C.T."/>
            <person name="Hug L.A."/>
            <person name="Sharon I."/>
            <person name="Castelle C.J."/>
            <person name="Probst A.J."/>
            <person name="Thomas B.C."/>
            <person name="Singh A."/>
            <person name="Wilkins M.J."/>
            <person name="Karaoz U."/>
            <person name="Brodie E.L."/>
            <person name="Williams K.H."/>
            <person name="Hubbard S.S."/>
            <person name="Banfield J.F."/>
        </authorList>
    </citation>
    <scope>NUCLEOTIDE SEQUENCE [LARGE SCALE GENOMIC DNA]</scope>
</reference>
<evidence type="ECO:0000313" key="2">
    <source>
        <dbReference type="EMBL" id="OGG55126.1"/>
    </source>
</evidence>
<evidence type="ECO:0000313" key="3">
    <source>
        <dbReference type="Proteomes" id="UP000177659"/>
    </source>
</evidence>
<feature type="transmembrane region" description="Helical" evidence="1">
    <location>
        <begin position="189"/>
        <end position="210"/>
    </location>
</feature>
<dbReference type="Proteomes" id="UP000177659">
    <property type="component" value="Unassembled WGS sequence"/>
</dbReference>
<dbReference type="Pfam" id="PF05552">
    <property type="entry name" value="MS_channel_1st_1"/>
    <property type="match status" value="2"/>
</dbReference>
<evidence type="ECO:0000256" key="1">
    <source>
        <dbReference type="SAM" id="Phobius"/>
    </source>
</evidence>
<protein>
    <recommendedName>
        <fullName evidence="4">Small-conductance mechanosensitive ion channel</fullName>
    </recommendedName>
</protein>
<dbReference type="InterPro" id="IPR008910">
    <property type="entry name" value="MSC_TM_helix"/>
</dbReference>
<accession>A0A1F6D121</accession>
<sequence length="228" mass="24208">MLLQTWTEVLQQSFQDLWLGIAAFVPNLIVALIIFVIGWIIGAVLGRVVAQIVGSLKVDNALRSAGFEDTFNRAGFNLNSGAFLGGLVKWFIIIVFLVASLEVLGLTQVNIFLQEVVLLYVPQVIVAVLILLVAAVIAEVARNVVAGAAKAADMLSANLLGSVAKWAIWIFAILAALNQLGVATAFVQTLFTGVIVALSLGFGLAFGLGGQKSAADYVERLRGEVRGK</sequence>
<keyword evidence="1" id="KW-0812">Transmembrane</keyword>
<proteinExistence type="predicted"/>